<dbReference type="eggNOG" id="COG0682">
    <property type="taxonomic scope" value="Bacteria"/>
</dbReference>
<reference evidence="2 3" key="1">
    <citation type="journal article" date="2009" name="Stand. Genomic Sci.">
        <title>Complete genome sequence of Desulfomicrobium baculatum type strain (X).</title>
        <authorList>
            <person name="Copeland A."/>
            <person name="Spring S."/>
            <person name="Goker M."/>
            <person name="Schneider S."/>
            <person name="Lapidus A."/>
            <person name="Del Rio T.G."/>
            <person name="Tice H."/>
            <person name="Cheng J.F."/>
            <person name="Chen F."/>
            <person name="Nolan M."/>
            <person name="Bruce D."/>
            <person name="Goodwin L."/>
            <person name="Pitluck S."/>
            <person name="Ivanova N."/>
            <person name="Mavrommatis K."/>
            <person name="Ovchinnikova G."/>
            <person name="Pati A."/>
            <person name="Chen A."/>
            <person name="Palaniappan K."/>
            <person name="Land M."/>
            <person name="Hauser L."/>
            <person name="Chang Y.J."/>
            <person name="Jeffries C.C."/>
            <person name="Meincke L."/>
            <person name="Sims D."/>
            <person name="Brettin T."/>
            <person name="Detter J.C."/>
            <person name="Han C."/>
            <person name="Chain P."/>
            <person name="Bristow J."/>
            <person name="Eisen J.A."/>
            <person name="Markowitz V."/>
            <person name="Hugenholtz P."/>
            <person name="Kyrpides N.C."/>
            <person name="Klenk H.P."/>
            <person name="Lucas S."/>
        </authorList>
    </citation>
    <scope>NUCLEOTIDE SEQUENCE [LARGE SCALE GENOMIC DNA]</scope>
    <source>
        <strain evidence="3">DSM 4028 / VKM B-1378 / X</strain>
    </source>
</reference>
<evidence type="ECO:0000256" key="1">
    <source>
        <dbReference type="SAM" id="Phobius"/>
    </source>
</evidence>
<dbReference type="AlphaFoldDB" id="C7LTK1"/>
<evidence type="ECO:0000313" key="2">
    <source>
        <dbReference type="EMBL" id="ACU90767.1"/>
    </source>
</evidence>
<feature type="transmembrane region" description="Helical" evidence="1">
    <location>
        <begin position="267"/>
        <end position="290"/>
    </location>
</feature>
<dbReference type="Proteomes" id="UP000002216">
    <property type="component" value="Chromosome"/>
</dbReference>
<keyword evidence="1" id="KW-0812">Transmembrane</keyword>
<dbReference type="OrthoDB" id="5386948at2"/>
<keyword evidence="1" id="KW-1133">Transmembrane helix</keyword>
<keyword evidence="1" id="KW-0472">Membrane</keyword>
<feature type="transmembrane region" description="Helical" evidence="1">
    <location>
        <begin position="302"/>
        <end position="323"/>
    </location>
</feature>
<feature type="transmembrane region" description="Helical" evidence="1">
    <location>
        <begin position="79"/>
        <end position="101"/>
    </location>
</feature>
<dbReference type="GO" id="GO:0042158">
    <property type="term" value="P:lipoprotein biosynthetic process"/>
    <property type="evidence" value="ECO:0007669"/>
    <property type="project" value="InterPro"/>
</dbReference>
<keyword evidence="3" id="KW-1185">Reference proteome</keyword>
<organism evidence="2 3">
    <name type="scientific">Desulfomicrobium baculatum (strain DSM 4028 / VKM B-1378 / X)</name>
    <name type="common">Desulfovibrio baculatus</name>
    <dbReference type="NCBI Taxonomy" id="525897"/>
    <lineage>
        <taxon>Bacteria</taxon>
        <taxon>Pseudomonadati</taxon>
        <taxon>Thermodesulfobacteriota</taxon>
        <taxon>Desulfovibrionia</taxon>
        <taxon>Desulfovibrionales</taxon>
        <taxon>Desulfomicrobiaceae</taxon>
        <taxon>Desulfomicrobium</taxon>
    </lineage>
</organism>
<proteinExistence type="predicted"/>
<gene>
    <name evidence="2" type="ordered locus">Dbac_2691</name>
</gene>
<evidence type="ECO:0000313" key="3">
    <source>
        <dbReference type="Proteomes" id="UP000002216"/>
    </source>
</evidence>
<name>C7LTK1_DESBD</name>
<feature type="transmembrane region" description="Helical" evidence="1">
    <location>
        <begin position="113"/>
        <end position="132"/>
    </location>
</feature>
<sequence>MEYVLILCFGAALFAFIAWGGRALPGERWQMMASVPLFKNPDGAWQALNLTWYGALSALAYTLATAVAVALLGSVGMGLLGLVLMVAGMLGLCIPAAKIVARLVEGKPNTLSVGGAAFVGIVVAPFVAWAVVALTGQGAVLPALAALAIAYAVGEGVGRLACLSFGCCYGRPVKTMPEPWRGIFNRWNIVFHGQTKKAAYAHELCGRELVPVQLMTAYLYCAAACLGMVFFAAASFSAAMIVPLVVTQVWRVISEFFRADYRGEQKISAYQIMAAVGVLYGLAPALLLSAHGVAVNLGHGLAALWSVPVLLLLQGVFLLVFLYTGRSSVTGSQVRFFVKEGEI</sequence>
<dbReference type="Pfam" id="PF01790">
    <property type="entry name" value="LGT"/>
    <property type="match status" value="1"/>
</dbReference>
<dbReference type="STRING" id="525897.Dbac_2691"/>
<dbReference type="HOGENOM" id="CLU_775499_0_0_7"/>
<feature type="transmembrane region" description="Helical" evidence="1">
    <location>
        <begin position="139"/>
        <end position="154"/>
    </location>
</feature>
<evidence type="ECO:0008006" key="4">
    <source>
        <dbReference type="Google" id="ProtNLM"/>
    </source>
</evidence>
<feature type="transmembrane region" description="Helical" evidence="1">
    <location>
        <begin position="217"/>
        <end position="246"/>
    </location>
</feature>
<dbReference type="GO" id="GO:0005886">
    <property type="term" value="C:plasma membrane"/>
    <property type="evidence" value="ECO:0007669"/>
    <property type="project" value="InterPro"/>
</dbReference>
<dbReference type="InterPro" id="IPR001640">
    <property type="entry name" value="Lgt"/>
</dbReference>
<dbReference type="KEGG" id="dba:Dbac_2691"/>
<protein>
    <recommendedName>
        <fullName evidence="4">Prolipoprotein diacylglyceryl transferase</fullName>
    </recommendedName>
</protein>
<dbReference type="EMBL" id="CP001629">
    <property type="protein sequence ID" value="ACU90767.1"/>
    <property type="molecule type" value="Genomic_DNA"/>
</dbReference>
<dbReference type="GO" id="GO:0008961">
    <property type="term" value="F:phosphatidylglycerol-prolipoprotein diacylglyceryl transferase activity"/>
    <property type="evidence" value="ECO:0007669"/>
    <property type="project" value="InterPro"/>
</dbReference>
<dbReference type="RefSeq" id="WP_015774856.1">
    <property type="nucleotide sequence ID" value="NC_013173.1"/>
</dbReference>
<feature type="transmembrane region" description="Helical" evidence="1">
    <location>
        <begin position="50"/>
        <end position="72"/>
    </location>
</feature>
<accession>C7LTK1</accession>